<comment type="caution">
    <text evidence="2">The sequence shown here is derived from an EMBL/GenBank/DDBJ whole genome shotgun (WGS) entry which is preliminary data.</text>
</comment>
<dbReference type="EMBL" id="CANHGI010000001">
    <property type="protein sequence ID" value="CAI5438030.1"/>
    <property type="molecule type" value="Genomic_DNA"/>
</dbReference>
<feature type="signal peptide" evidence="1">
    <location>
        <begin position="1"/>
        <end position="19"/>
    </location>
</feature>
<feature type="chain" id="PRO_5040130914" description="Saposin B-type domain-containing protein" evidence="1">
    <location>
        <begin position="20"/>
        <end position="80"/>
    </location>
</feature>
<keyword evidence="1" id="KW-0732">Signal</keyword>
<evidence type="ECO:0000256" key="1">
    <source>
        <dbReference type="SAM" id="SignalP"/>
    </source>
</evidence>
<gene>
    <name evidence="2" type="ORF">CAMP_LOCUS667</name>
</gene>
<evidence type="ECO:0000313" key="2">
    <source>
        <dbReference type="EMBL" id="CAI5438030.1"/>
    </source>
</evidence>
<name>A0A9P1I4R3_9PELO</name>
<protein>
    <recommendedName>
        <fullName evidence="4">Saposin B-type domain-containing protein</fullName>
    </recommendedName>
</protein>
<accession>A0A9P1I4R3</accession>
<dbReference type="AlphaFoldDB" id="A0A9P1I4R3"/>
<proteinExistence type="predicted"/>
<reference evidence="2" key="1">
    <citation type="submission" date="2022-11" db="EMBL/GenBank/DDBJ databases">
        <authorList>
            <person name="Kikuchi T."/>
        </authorList>
    </citation>
    <scope>NUCLEOTIDE SEQUENCE</scope>
    <source>
        <strain evidence="2">PS1010</strain>
    </source>
</reference>
<organism evidence="2 3">
    <name type="scientific">Caenorhabditis angaria</name>
    <dbReference type="NCBI Taxonomy" id="860376"/>
    <lineage>
        <taxon>Eukaryota</taxon>
        <taxon>Metazoa</taxon>
        <taxon>Ecdysozoa</taxon>
        <taxon>Nematoda</taxon>
        <taxon>Chromadorea</taxon>
        <taxon>Rhabditida</taxon>
        <taxon>Rhabditina</taxon>
        <taxon>Rhabditomorpha</taxon>
        <taxon>Rhabditoidea</taxon>
        <taxon>Rhabditidae</taxon>
        <taxon>Peloderinae</taxon>
        <taxon>Caenorhabditis</taxon>
    </lineage>
</organism>
<evidence type="ECO:0000313" key="3">
    <source>
        <dbReference type="Proteomes" id="UP001152747"/>
    </source>
</evidence>
<keyword evidence="3" id="KW-1185">Reference proteome</keyword>
<dbReference type="Proteomes" id="UP001152747">
    <property type="component" value="Unassembled WGS sequence"/>
</dbReference>
<sequence length="80" mass="9308">MNFKFLVFFSIFIFHVANAQVSKCDLCIKSLDKGKFSMRAYLRKVGQDEAEERYEAGRKIWEASENADERETCKAAQMCQ</sequence>
<evidence type="ECO:0008006" key="4">
    <source>
        <dbReference type="Google" id="ProtNLM"/>
    </source>
</evidence>